<evidence type="ECO:0000259" key="13">
    <source>
        <dbReference type="SMART" id="SM00587"/>
    </source>
</evidence>
<dbReference type="Proteomes" id="UP001642464">
    <property type="component" value="Unassembled WGS sequence"/>
</dbReference>
<evidence type="ECO:0000256" key="6">
    <source>
        <dbReference type="ARBA" id="ARBA00040342"/>
    </source>
</evidence>
<evidence type="ECO:0000256" key="5">
    <source>
        <dbReference type="ARBA" id="ARBA00022842"/>
    </source>
</evidence>
<dbReference type="InterPro" id="IPR004119">
    <property type="entry name" value="EcKL"/>
</dbReference>
<dbReference type="PROSITE" id="PS00629">
    <property type="entry name" value="IMP_1"/>
    <property type="match status" value="1"/>
</dbReference>
<dbReference type="InterPro" id="IPR050725">
    <property type="entry name" value="CysQ/Inositol_MonoPase"/>
</dbReference>
<dbReference type="InterPro" id="IPR020550">
    <property type="entry name" value="Inositol_monophosphatase_CS"/>
</dbReference>
<dbReference type="Pfam" id="PF02958">
    <property type="entry name" value="EcKL"/>
    <property type="match status" value="1"/>
</dbReference>
<name>A0ABP0PA68_9DINO</name>
<dbReference type="InterPro" id="IPR020583">
    <property type="entry name" value="Inositol_monoP_metal-BS"/>
</dbReference>
<dbReference type="Gene3D" id="3.90.1200.10">
    <property type="match status" value="1"/>
</dbReference>
<accession>A0ABP0PA68</accession>
<keyword evidence="3" id="KW-0452">Lithium</keyword>
<evidence type="ECO:0000256" key="1">
    <source>
        <dbReference type="ARBA" id="ARBA00009759"/>
    </source>
</evidence>
<reference evidence="14 15" key="1">
    <citation type="submission" date="2024-02" db="EMBL/GenBank/DDBJ databases">
        <authorList>
            <person name="Chen Y."/>
            <person name="Shah S."/>
            <person name="Dougan E. K."/>
            <person name="Thang M."/>
            <person name="Chan C."/>
        </authorList>
    </citation>
    <scope>NUCLEOTIDE SEQUENCE [LARGE SCALE GENOMIC DNA]</scope>
</reference>
<dbReference type="Gene3D" id="3.30.540.10">
    <property type="entry name" value="Fructose-1,6-Bisphosphatase, subunit A, domain 1"/>
    <property type="match status" value="1"/>
</dbReference>
<sequence>MSSKTISLKRLVSQCVDLAERAGHHIRTVSGKLETSGSLQMHDKGLGTGVFDPQTIADRQAQRCIVENLRAVYGMDLHVVGEEGELGVEEEGEDIVIREPMEDLLDGEWSEASDLHLPISELCVWVDPLDGTREFTEQRYEYVSTLIGISRQNRPVAGVISEPYPQPGRILWGCCQAPSNQPAPGVHVYGSPDWSRPARDPPSRCLAILSRSRAGGVVEEALERLSEPGTGEGPPLSQQDTVSAPLITGRCQAGGAGHKVARVVDGAADLWLFPRPGTSRWDTCAAEAMLEASGGALRNMYGEQICYDPDGAMGNTEGVLAAASPSIVSAAVRVCSTLDLARNAHGGPLTRQWLEEALQLRSGSLAAFAVEPYSDPDGRGTSSFRLILRYARDVLVDEELGPLSVCLSRSSAEAQFFECAERLSVLSSVKLPKIFYNEVSQADPESSVLLMEDFPHLLPLSSLADLKMAVSTLARFHAASFAKVSMIEGLKGLEKPVAVQSVQTLEELGEAWKVSERKELASRLLAHQSLFDALPIGLEKTCIIHGDARTENISINRKTSEVILRNFQHWTVGCPATDLAYFLCSAPEAESWDELLNVYWSSFTASQDHPDQMSAEDFRSFVRVSCFQCALFASDRLGLDSQWKALEKFLQSLLEEVETA</sequence>
<proteinExistence type="inferred from homology"/>
<evidence type="ECO:0000256" key="3">
    <source>
        <dbReference type="ARBA" id="ARBA00022671"/>
    </source>
</evidence>
<comment type="caution">
    <text evidence="14">The sequence shown here is derived from an EMBL/GenBank/DDBJ whole genome shotgun (WGS) entry which is preliminary data.</text>
</comment>
<feature type="domain" description="CHK kinase-like" evidence="13">
    <location>
        <begin position="449"/>
        <end position="609"/>
    </location>
</feature>
<keyword evidence="4" id="KW-0479">Metal-binding</keyword>
<dbReference type="EMBL" id="CAXAMM010034335">
    <property type="protein sequence ID" value="CAK9072661.1"/>
    <property type="molecule type" value="Genomic_DNA"/>
</dbReference>
<keyword evidence="5" id="KW-0460">Magnesium</keyword>
<dbReference type="Gene3D" id="3.40.190.80">
    <property type="match status" value="1"/>
</dbReference>
<dbReference type="Pfam" id="PF00459">
    <property type="entry name" value="Inositol_P"/>
    <property type="match status" value="1"/>
</dbReference>
<dbReference type="EC" id="3.1.3.7" evidence="2"/>
<dbReference type="PANTHER" id="PTHR43028">
    <property type="entry name" value="3'(2'),5'-BISPHOSPHATE NUCLEOTIDASE 1"/>
    <property type="match status" value="1"/>
</dbReference>
<organism evidence="14 15">
    <name type="scientific">Durusdinium trenchii</name>
    <dbReference type="NCBI Taxonomy" id="1381693"/>
    <lineage>
        <taxon>Eukaryota</taxon>
        <taxon>Sar</taxon>
        <taxon>Alveolata</taxon>
        <taxon>Dinophyceae</taxon>
        <taxon>Suessiales</taxon>
        <taxon>Symbiodiniaceae</taxon>
        <taxon>Durusdinium</taxon>
    </lineage>
</organism>
<comment type="similarity">
    <text evidence="1">Belongs to the inositol monophosphatase superfamily.</text>
</comment>
<comment type="catalytic activity">
    <reaction evidence="8">
        <text>1D-myo-inositol 1,3,4-trisphosphate + H2O = 1D-myo-inositol 3,4-bisphosphate + phosphate</text>
        <dbReference type="Rhea" id="RHEA:70319"/>
        <dbReference type="ChEBI" id="CHEBI:15377"/>
        <dbReference type="ChEBI" id="CHEBI:43474"/>
        <dbReference type="ChEBI" id="CHEBI:58414"/>
        <dbReference type="ChEBI" id="CHEBI:83241"/>
    </reaction>
    <physiologicalReaction direction="left-to-right" evidence="8">
        <dbReference type="Rhea" id="RHEA:70320"/>
    </physiologicalReaction>
</comment>
<dbReference type="PROSITE" id="PS00630">
    <property type="entry name" value="IMP_2"/>
    <property type="match status" value="1"/>
</dbReference>
<dbReference type="PANTHER" id="PTHR43028:SF5">
    <property type="entry name" value="3'(2'),5'-BISPHOSPHATE NUCLEOTIDASE 1"/>
    <property type="match status" value="1"/>
</dbReference>
<dbReference type="InterPro" id="IPR015897">
    <property type="entry name" value="CHK_kinase-like"/>
</dbReference>
<dbReference type="InterPro" id="IPR000760">
    <property type="entry name" value="Inositol_monophosphatase-like"/>
</dbReference>
<evidence type="ECO:0000256" key="7">
    <source>
        <dbReference type="ARBA" id="ARBA00041815"/>
    </source>
</evidence>
<evidence type="ECO:0000256" key="9">
    <source>
        <dbReference type="ARBA" id="ARBA00044478"/>
    </source>
</evidence>
<evidence type="ECO:0000256" key="4">
    <source>
        <dbReference type="ARBA" id="ARBA00022723"/>
    </source>
</evidence>
<keyword evidence="15" id="KW-1185">Reference proteome</keyword>
<dbReference type="SUPFAM" id="SSF56112">
    <property type="entry name" value="Protein kinase-like (PK-like)"/>
    <property type="match status" value="1"/>
</dbReference>
<evidence type="ECO:0000256" key="10">
    <source>
        <dbReference type="ARBA" id="ARBA00044519"/>
    </source>
</evidence>
<evidence type="ECO:0000256" key="12">
    <source>
        <dbReference type="ARBA" id="ARBA00044554"/>
    </source>
</evidence>
<dbReference type="SUPFAM" id="SSF56655">
    <property type="entry name" value="Carbohydrate phosphatase"/>
    <property type="match status" value="1"/>
</dbReference>
<dbReference type="SMART" id="SM00587">
    <property type="entry name" value="CHK"/>
    <property type="match status" value="1"/>
</dbReference>
<gene>
    <name evidence="14" type="ORF">SCF082_LOCUS35706</name>
</gene>
<evidence type="ECO:0000256" key="2">
    <source>
        <dbReference type="ARBA" id="ARBA00012633"/>
    </source>
</evidence>
<evidence type="ECO:0000313" key="14">
    <source>
        <dbReference type="EMBL" id="CAK9072661.1"/>
    </source>
</evidence>
<comment type="catalytic activity">
    <reaction evidence="9">
        <text>1D-myo-inositol 1,4-bisphosphate + H2O = 1D-myo-inositol 4-phosphate + phosphate</text>
        <dbReference type="Rhea" id="RHEA:15553"/>
        <dbReference type="ChEBI" id="CHEBI:15377"/>
        <dbReference type="ChEBI" id="CHEBI:43474"/>
        <dbReference type="ChEBI" id="CHEBI:58282"/>
        <dbReference type="ChEBI" id="CHEBI:58469"/>
        <dbReference type="EC" id="3.1.3.57"/>
    </reaction>
    <physiologicalReaction direction="left-to-right" evidence="9">
        <dbReference type="Rhea" id="RHEA:15554"/>
    </physiologicalReaction>
</comment>
<protein>
    <recommendedName>
        <fullName evidence="6">3'(2'),5'-bisphosphate nucleotidase 1</fullName>
        <ecNumber evidence="10">3.1.3.57</ecNumber>
        <ecNumber evidence="2">3.1.3.7</ecNumber>
    </recommendedName>
    <alternativeName>
        <fullName evidence="11">3'-phosphoadenosine 5'-phosphate phosphatase</fullName>
    </alternativeName>
    <alternativeName>
        <fullName evidence="7">Bisphosphate 3'-nucleotidase 1</fullName>
    </alternativeName>
    <alternativeName>
        <fullName evidence="12">Inositol-polyphosphate 1-phosphatase</fullName>
    </alternativeName>
</protein>
<evidence type="ECO:0000256" key="8">
    <source>
        <dbReference type="ARBA" id="ARBA00044465"/>
    </source>
</evidence>
<evidence type="ECO:0000256" key="11">
    <source>
        <dbReference type="ARBA" id="ARBA00044544"/>
    </source>
</evidence>
<dbReference type="InterPro" id="IPR011009">
    <property type="entry name" value="Kinase-like_dom_sf"/>
</dbReference>
<evidence type="ECO:0000313" key="15">
    <source>
        <dbReference type="Proteomes" id="UP001642464"/>
    </source>
</evidence>
<dbReference type="EC" id="3.1.3.57" evidence="10"/>